<feature type="compositionally biased region" description="Pro residues" evidence="1">
    <location>
        <begin position="310"/>
        <end position="326"/>
    </location>
</feature>
<dbReference type="Proteomes" id="UP000241546">
    <property type="component" value="Unassembled WGS sequence"/>
</dbReference>
<feature type="compositionally biased region" description="Acidic residues" evidence="1">
    <location>
        <begin position="136"/>
        <end position="151"/>
    </location>
</feature>
<sequence>MPLGNFATILPFLSPSSTPFRAPVPSSPPSKKEKKEKKKPTLRICFPLKIQRGASSWWEYEEFRIQFRDRLMWRQAFGLDARDPHDTMSFYSSSSSSSCYSGFEGRSGEDEVGRLRLLAGANCGTFYDDVDSDVGDDVVEEEEEEEEEEEDRGMKSRWSFSSSSVHTERADARASFASQAVSAMSSNRLMYLIPRLLFLTKRNDSSTTASSSSMHSPSTEEQKLRPAPLKLKSKRQSLAESAGDKAAIRPPPPPPPPFGTPSSSAALTPEAAEIQHHRNMTLQKLEGSYLYKTKERYLSTFRSIFRTTPNNPPTPKATPPTLPPLRPNSSSPQADPGTYRTSSREWANLRDDIVCGLSADDEALFPFFTDDQKATFMRVKQEEGKFKVGHGSLRDGGGGGGGRVKEALERIEERNWEDVLFVEFEDTPRAMRWWYTTREPQVFEWGVHMI</sequence>
<feature type="region of interest" description="Disordered" evidence="1">
    <location>
        <begin position="16"/>
        <end position="39"/>
    </location>
</feature>
<feature type="region of interest" description="Disordered" evidence="1">
    <location>
        <begin position="305"/>
        <end position="343"/>
    </location>
</feature>
<feature type="compositionally biased region" description="Pro residues" evidence="1">
    <location>
        <begin position="249"/>
        <end position="259"/>
    </location>
</feature>
<gene>
    <name evidence="2" type="ORF">BBK36DRAFT_1161839</name>
</gene>
<organism evidence="2 3">
    <name type="scientific">Trichoderma citrinoviride</name>
    <dbReference type="NCBI Taxonomy" id="58853"/>
    <lineage>
        <taxon>Eukaryota</taxon>
        <taxon>Fungi</taxon>
        <taxon>Dikarya</taxon>
        <taxon>Ascomycota</taxon>
        <taxon>Pezizomycotina</taxon>
        <taxon>Sordariomycetes</taxon>
        <taxon>Hypocreomycetidae</taxon>
        <taxon>Hypocreales</taxon>
        <taxon>Hypocreaceae</taxon>
        <taxon>Trichoderma</taxon>
    </lineage>
</organism>
<keyword evidence="3" id="KW-1185">Reference proteome</keyword>
<reference evidence="3" key="1">
    <citation type="submission" date="2016-07" db="EMBL/GenBank/DDBJ databases">
        <title>Multiple horizontal gene transfer events from other fungi enriched the ability of initially mycotrophic Trichoderma (Ascomycota) to feed on dead plant biomass.</title>
        <authorList>
            <consortium name="DOE Joint Genome Institute"/>
            <person name="Atanasova L."/>
            <person name="Chenthamara K."/>
            <person name="Zhang J."/>
            <person name="Grujic M."/>
            <person name="Henrissat B."/>
            <person name="Kuo A."/>
            <person name="Aerts A."/>
            <person name="Salamov A."/>
            <person name="Lipzen A."/>
            <person name="Labutti K."/>
            <person name="Barry K."/>
            <person name="Miao Y."/>
            <person name="Rahimi M.J."/>
            <person name="Shen Q."/>
            <person name="Grigoriev I.V."/>
            <person name="Kubicek C.P."/>
            <person name="Druzhinina I.S."/>
        </authorList>
    </citation>
    <scope>NUCLEOTIDE SEQUENCE [LARGE SCALE GENOMIC DNA]</scope>
    <source>
        <strain evidence="3">TUCIM 6016</strain>
    </source>
</reference>
<evidence type="ECO:0000313" key="2">
    <source>
        <dbReference type="EMBL" id="PTB63897.1"/>
    </source>
</evidence>
<proteinExistence type="predicted"/>
<accession>A0A2T4B3J3</accession>
<name>A0A2T4B3J3_9HYPO</name>
<dbReference type="GeneID" id="36602521"/>
<dbReference type="AlphaFoldDB" id="A0A2T4B3J3"/>
<dbReference type="OrthoDB" id="4898829at2759"/>
<feature type="region of interest" description="Disordered" evidence="1">
    <location>
        <begin position="136"/>
        <end position="163"/>
    </location>
</feature>
<dbReference type="RefSeq" id="XP_024747217.1">
    <property type="nucleotide sequence ID" value="XM_024894403.1"/>
</dbReference>
<evidence type="ECO:0000256" key="1">
    <source>
        <dbReference type="SAM" id="MobiDB-lite"/>
    </source>
</evidence>
<feature type="region of interest" description="Disordered" evidence="1">
    <location>
        <begin position="204"/>
        <end position="266"/>
    </location>
</feature>
<evidence type="ECO:0000313" key="3">
    <source>
        <dbReference type="Proteomes" id="UP000241546"/>
    </source>
</evidence>
<protein>
    <submittedName>
        <fullName evidence="2">Uncharacterized protein</fullName>
    </submittedName>
</protein>
<feature type="compositionally biased region" description="Low complexity" evidence="1">
    <location>
        <begin position="205"/>
        <end position="217"/>
    </location>
</feature>
<dbReference type="EMBL" id="KZ680218">
    <property type="protein sequence ID" value="PTB63897.1"/>
    <property type="molecule type" value="Genomic_DNA"/>
</dbReference>